<reference evidence="3 4" key="1">
    <citation type="submission" date="2016-07" db="EMBL/GenBank/DDBJ databases">
        <title>Draft Genome Sequence of Oceanisphaera psychrotolerans, isolated from coastal sediment samples.</title>
        <authorList>
            <person name="Zhuo S."/>
            <person name="Ruan Z."/>
        </authorList>
    </citation>
    <scope>NUCLEOTIDE SEQUENCE [LARGE SCALE GENOMIC DNA]</scope>
    <source>
        <strain evidence="3 4">LAM-WHM-ZC</strain>
    </source>
</reference>
<evidence type="ECO:0008006" key="5">
    <source>
        <dbReference type="Google" id="ProtNLM"/>
    </source>
</evidence>
<proteinExistence type="inferred from homology"/>
<dbReference type="STRING" id="1414654.BFR47_12065"/>
<comment type="similarity">
    <text evidence="1 2">Belongs to the outer membrane factor (OMF) (TC 1.B.17) family.</text>
</comment>
<evidence type="ECO:0000313" key="3">
    <source>
        <dbReference type="EMBL" id="OIN11939.1"/>
    </source>
</evidence>
<dbReference type="AlphaFoldDB" id="A0A1J4QEC2"/>
<evidence type="ECO:0000313" key="4">
    <source>
        <dbReference type="Proteomes" id="UP000243073"/>
    </source>
</evidence>
<dbReference type="Proteomes" id="UP000243073">
    <property type="component" value="Unassembled WGS sequence"/>
</dbReference>
<name>A0A1J4QEC2_9GAMM</name>
<protein>
    <recommendedName>
        <fullName evidence="5">RND transporter</fullName>
    </recommendedName>
</protein>
<dbReference type="InterPro" id="IPR003423">
    <property type="entry name" value="OMP_efflux"/>
</dbReference>
<sequence length="475" mass="51976">MTRANHRRYLSAAGLALLLSGCALTADHAALPTANADQVRQLSKAVAGTPAEHPGATWWTAFEDARLNRLIEQALAHNHDLAAAALRLDAQLARLDISRDQLRPQGGLAGSLNLSREQTAGSGTQVTRQENMALGLSADWQLDLFGRLRARIRQAEAELDDRHAAQAEVRAEVVSGVVTTYARLAGTEEQLALLDQQLVSLEESLTVLRLRVEEGLETPLELNRAQALQHEYRARRPELDQARAGYVAALATLAGLNAEQLRSHTAGSRLPAPSALTPALENPGLALTEAPELRRARARVARTMALSDEARAALYPEVSLTGVLGWLSGSSLDLGDAREQLAIRPQLRWSLLNLSALRSGLKAAQLEEQAVLAEYEKTLLQVLNRADQAVQGWDARGRRLTELNTRQQFAGQAFEQARARYEEGTLPYMDFLDAQRDLLESEASLVQARSEWLEGYAELQRAFPGNWANLLTVNG</sequence>
<keyword evidence="2" id="KW-0449">Lipoprotein</keyword>
<keyword evidence="2" id="KW-0732">Signal</keyword>
<organism evidence="3 4">
    <name type="scientific">Oceanisphaera psychrotolerans</name>
    <dbReference type="NCBI Taxonomy" id="1414654"/>
    <lineage>
        <taxon>Bacteria</taxon>
        <taxon>Pseudomonadati</taxon>
        <taxon>Pseudomonadota</taxon>
        <taxon>Gammaproteobacteria</taxon>
        <taxon>Aeromonadales</taxon>
        <taxon>Aeromonadaceae</taxon>
        <taxon>Oceanisphaera</taxon>
    </lineage>
</organism>
<feature type="chain" id="PRO_5009364912" description="RND transporter" evidence="2">
    <location>
        <begin position="26"/>
        <end position="475"/>
    </location>
</feature>
<dbReference type="EMBL" id="MDKE01000012">
    <property type="protein sequence ID" value="OIN11939.1"/>
    <property type="molecule type" value="Genomic_DNA"/>
</dbReference>
<comment type="subcellular location">
    <subcellularLocation>
        <location evidence="2">Cell outer membrane</location>
        <topology evidence="2">Lipid-anchor</topology>
    </subcellularLocation>
</comment>
<keyword evidence="2" id="KW-0812">Transmembrane</keyword>
<dbReference type="Gene3D" id="1.20.1600.10">
    <property type="entry name" value="Outer membrane efflux proteins (OEP)"/>
    <property type="match status" value="1"/>
</dbReference>
<evidence type="ECO:0000256" key="1">
    <source>
        <dbReference type="ARBA" id="ARBA00007613"/>
    </source>
</evidence>
<dbReference type="SUPFAM" id="SSF56954">
    <property type="entry name" value="Outer membrane efflux proteins (OEP)"/>
    <property type="match status" value="1"/>
</dbReference>
<accession>A0A1J4QEC2</accession>
<dbReference type="Gene3D" id="2.20.200.10">
    <property type="entry name" value="Outer membrane efflux proteins (OEP)"/>
    <property type="match status" value="1"/>
</dbReference>
<dbReference type="Pfam" id="PF02321">
    <property type="entry name" value="OEP"/>
    <property type="match status" value="2"/>
</dbReference>
<evidence type="ECO:0000256" key="2">
    <source>
        <dbReference type="RuleBase" id="RU362097"/>
    </source>
</evidence>
<dbReference type="InterPro" id="IPR010131">
    <property type="entry name" value="MdtP/NodT-like"/>
</dbReference>
<dbReference type="GO" id="GO:0009279">
    <property type="term" value="C:cell outer membrane"/>
    <property type="evidence" value="ECO:0007669"/>
    <property type="project" value="UniProtKB-SubCell"/>
</dbReference>
<dbReference type="PANTHER" id="PTHR30203">
    <property type="entry name" value="OUTER MEMBRANE CATION EFFLUX PROTEIN"/>
    <property type="match status" value="1"/>
</dbReference>
<keyword evidence="2" id="KW-0472">Membrane</keyword>
<dbReference type="GO" id="GO:0015562">
    <property type="term" value="F:efflux transmembrane transporter activity"/>
    <property type="evidence" value="ECO:0007669"/>
    <property type="project" value="InterPro"/>
</dbReference>
<feature type="signal peptide" evidence="2">
    <location>
        <begin position="1"/>
        <end position="25"/>
    </location>
</feature>
<keyword evidence="2" id="KW-1134">Transmembrane beta strand</keyword>
<dbReference type="PROSITE" id="PS51257">
    <property type="entry name" value="PROKAR_LIPOPROTEIN"/>
    <property type="match status" value="1"/>
</dbReference>
<dbReference type="NCBIfam" id="TIGR01845">
    <property type="entry name" value="outer_NodT"/>
    <property type="match status" value="1"/>
</dbReference>
<gene>
    <name evidence="3" type="ORF">BFR47_12065</name>
</gene>
<keyword evidence="4" id="KW-1185">Reference proteome</keyword>
<dbReference type="PANTHER" id="PTHR30203:SF25">
    <property type="entry name" value="OUTER MEMBRANE PROTEIN-RELATED"/>
    <property type="match status" value="1"/>
</dbReference>
<dbReference type="RefSeq" id="WP_071472265.1">
    <property type="nucleotide sequence ID" value="NZ_MDKE01000012.1"/>
</dbReference>
<keyword evidence="2" id="KW-0564">Palmitate</keyword>
<comment type="caution">
    <text evidence="3">The sequence shown here is derived from an EMBL/GenBank/DDBJ whole genome shotgun (WGS) entry which is preliminary data.</text>
</comment>